<dbReference type="SFLD" id="SFLDG00358">
    <property type="entry name" value="Main_(cytGST)"/>
    <property type="match status" value="1"/>
</dbReference>
<dbReference type="FunFam" id="1.20.1050.10:FF:000007">
    <property type="entry name" value="Glutathione S-transferase 1-1"/>
    <property type="match status" value="1"/>
</dbReference>
<dbReference type="InterPro" id="IPR036282">
    <property type="entry name" value="Glutathione-S-Trfase_C_sf"/>
</dbReference>
<dbReference type="Proteomes" id="UP000694872">
    <property type="component" value="Unplaced"/>
</dbReference>
<feature type="domain" description="GST N-terminal" evidence="2">
    <location>
        <begin position="6"/>
        <end position="89"/>
    </location>
</feature>
<dbReference type="Gene3D" id="1.20.1050.10">
    <property type="match status" value="1"/>
</dbReference>
<comment type="subunit">
    <text evidence="1">Homodimer.</text>
</comment>
<dbReference type="GO" id="GO:0004364">
    <property type="term" value="F:glutathione transferase activity"/>
    <property type="evidence" value="ECO:0007669"/>
    <property type="project" value="TreeGrafter"/>
</dbReference>
<proteinExistence type="predicted"/>
<dbReference type="InterPro" id="IPR010987">
    <property type="entry name" value="Glutathione-S-Trfase_C-like"/>
</dbReference>
<dbReference type="SUPFAM" id="SSF52833">
    <property type="entry name" value="Thioredoxin-like"/>
    <property type="match status" value="1"/>
</dbReference>
<protein>
    <submittedName>
        <fullName evidence="4">Glutathione S-transferase 1-1-like</fullName>
    </submittedName>
</protein>
<dbReference type="Pfam" id="PF00043">
    <property type="entry name" value="GST_C"/>
    <property type="match status" value="1"/>
</dbReference>
<accession>A0AAJ7E5R7</accession>
<dbReference type="PROSITE" id="PS50404">
    <property type="entry name" value="GST_NTER"/>
    <property type="match status" value="1"/>
</dbReference>
<name>A0AAJ7E5R7_PAPXU</name>
<dbReference type="PROSITE" id="PS50405">
    <property type="entry name" value="GST_CTER"/>
    <property type="match status" value="1"/>
</dbReference>
<dbReference type="Gene3D" id="3.40.30.10">
    <property type="entry name" value="Glutaredoxin"/>
    <property type="match status" value="1"/>
</dbReference>
<dbReference type="GeneID" id="106115311"/>
<dbReference type="CDD" id="cd03045">
    <property type="entry name" value="GST_N_Delta_Epsilon"/>
    <property type="match status" value="1"/>
</dbReference>
<reference evidence="4" key="1">
    <citation type="submission" date="2025-08" db="UniProtKB">
        <authorList>
            <consortium name="RefSeq"/>
        </authorList>
    </citation>
    <scope>IDENTIFICATION</scope>
</reference>
<dbReference type="PANTHER" id="PTHR43969:SF2">
    <property type="entry name" value="GLUTATHIONE S TRANSFERASE D11, ISOFORM B"/>
    <property type="match status" value="1"/>
</dbReference>
<dbReference type="InterPro" id="IPR040079">
    <property type="entry name" value="Glutathione_S-Trfase"/>
</dbReference>
<dbReference type="SFLD" id="SFLDG01153">
    <property type="entry name" value="Main.4:_Theta-like"/>
    <property type="match status" value="1"/>
</dbReference>
<dbReference type="GO" id="GO:0006749">
    <property type="term" value="P:glutathione metabolic process"/>
    <property type="evidence" value="ECO:0007669"/>
    <property type="project" value="TreeGrafter"/>
</dbReference>
<evidence type="ECO:0000259" key="3">
    <source>
        <dbReference type="PROSITE" id="PS50405"/>
    </source>
</evidence>
<feature type="domain" description="GST C-terminal" evidence="3">
    <location>
        <begin position="94"/>
        <end position="218"/>
    </location>
</feature>
<dbReference type="AlphaFoldDB" id="A0AAJ7E5R7"/>
<dbReference type="KEGG" id="pxu:106115311"/>
<dbReference type="InterPro" id="IPR036249">
    <property type="entry name" value="Thioredoxin-like_sf"/>
</dbReference>
<evidence type="ECO:0000313" key="4">
    <source>
        <dbReference type="RefSeq" id="XP_013164127.1"/>
    </source>
</evidence>
<dbReference type="CDD" id="cd03177">
    <property type="entry name" value="GST_C_Delta_Epsilon"/>
    <property type="match status" value="1"/>
</dbReference>
<organism evidence="4">
    <name type="scientific">Papilio xuthus</name>
    <name type="common">Asian swallowtail butterfly</name>
    <dbReference type="NCBI Taxonomy" id="66420"/>
    <lineage>
        <taxon>Eukaryota</taxon>
        <taxon>Metazoa</taxon>
        <taxon>Ecdysozoa</taxon>
        <taxon>Arthropoda</taxon>
        <taxon>Hexapoda</taxon>
        <taxon>Insecta</taxon>
        <taxon>Pterygota</taxon>
        <taxon>Neoptera</taxon>
        <taxon>Endopterygota</taxon>
        <taxon>Lepidoptera</taxon>
        <taxon>Glossata</taxon>
        <taxon>Ditrysia</taxon>
        <taxon>Papilionoidea</taxon>
        <taxon>Papilionidae</taxon>
        <taxon>Papilioninae</taxon>
        <taxon>Papilio</taxon>
    </lineage>
</organism>
<dbReference type="InterPro" id="IPR004046">
    <property type="entry name" value="GST_C"/>
</dbReference>
<dbReference type="SFLD" id="SFLDS00019">
    <property type="entry name" value="Glutathione_Transferase_(cytos"/>
    <property type="match status" value="1"/>
</dbReference>
<dbReference type="SUPFAM" id="SSF47616">
    <property type="entry name" value="GST C-terminal domain-like"/>
    <property type="match status" value="1"/>
</dbReference>
<dbReference type="PANTHER" id="PTHR43969">
    <property type="entry name" value="GLUTATHIONE S TRANSFERASE D10, ISOFORM A-RELATED"/>
    <property type="match status" value="1"/>
</dbReference>
<dbReference type="Pfam" id="PF13417">
    <property type="entry name" value="GST_N_3"/>
    <property type="match status" value="1"/>
</dbReference>
<dbReference type="FunFam" id="3.40.30.10:FF:000034">
    <property type="entry name" value="glutathione S-transferase 1"/>
    <property type="match status" value="1"/>
</dbReference>
<gene>
    <name evidence="4" type="primary">LOC106115311</name>
</gene>
<dbReference type="InterPro" id="IPR004045">
    <property type="entry name" value="Glutathione_S-Trfase_N"/>
</dbReference>
<sequence length="222" mass="24981">MPNIAMTIDFYYMKGSPPCAVVSLIFAEVGIESQVNSHYVNIEANEHLKEEYLKINPQHTAPTIVDDGLVLAESRAIAKYLVAKYGNNKYYPQDINTRALIDQRLDFDIGTLYARLGDVYYSLILGSPMNENQLNKLDDAFNILNNTLEGNKYAVGSEPTLADISLAVTVLVFEAFKVNIKRYNNITRWLTLVRSSVPKFDEIVLNYVNDCAQIVSKRGKST</sequence>
<dbReference type="RefSeq" id="XP_013164127.1">
    <property type="nucleotide sequence ID" value="XM_013308673.1"/>
</dbReference>
<evidence type="ECO:0000259" key="2">
    <source>
        <dbReference type="PROSITE" id="PS50404"/>
    </source>
</evidence>
<evidence type="ECO:0000256" key="1">
    <source>
        <dbReference type="ARBA" id="ARBA00011738"/>
    </source>
</evidence>